<evidence type="ECO:0000259" key="4">
    <source>
        <dbReference type="Pfam" id="PF06276"/>
    </source>
</evidence>
<comment type="caution">
    <text evidence="5">The sequence shown here is derived from an EMBL/GenBank/DDBJ whole genome shotgun (WGS) entry which is preliminary data.</text>
</comment>
<dbReference type="RefSeq" id="WP_262853419.1">
    <property type="nucleotide sequence ID" value="NZ_JAOPKZ010000001.1"/>
</dbReference>
<reference evidence="5 6" key="1">
    <citation type="journal article" date="2023" name="Int. J. Syst. Evol. Microbiol.">
        <title>Streptococcus sciuri sp. nov., Staphylococcus marylandisciuri sp. nov. and Staphylococcus americanisciuri sp. nov., isolated from faeces of eastern grey squirrel (Sciurus carolinensis).</title>
        <authorList>
            <person name="Volokhov D.V."/>
            <person name="Zagorodnyaya T.A."/>
            <person name="Furtak V.A."/>
            <person name="Nattanmai G."/>
            <person name="Randall L."/>
            <person name="Jose S."/>
            <person name="Gao Y."/>
            <person name="Eisenberg T."/>
            <person name="Delmonte P."/>
            <person name="Blom J."/>
            <person name="Mitchell K.K."/>
        </authorList>
    </citation>
    <scope>NUCLEOTIDE SEQUENCE [LARGE SCALE GENOMIC DNA]</scope>
    <source>
        <strain evidence="5 6">SQ8-PEA</strain>
    </source>
</reference>
<evidence type="ECO:0000256" key="1">
    <source>
        <dbReference type="ARBA" id="ARBA00004924"/>
    </source>
</evidence>
<name>A0ABT2QMA2_9STAP</name>
<dbReference type="Pfam" id="PF04183">
    <property type="entry name" value="IucA_IucC"/>
    <property type="match status" value="1"/>
</dbReference>
<comment type="similarity">
    <text evidence="2">Belongs to the IucA/IucC family.</text>
</comment>
<dbReference type="EMBL" id="JAOPKZ010000001">
    <property type="protein sequence ID" value="MCU5745112.1"/>
    <property type="molecule type" value="Genomic_DNA"/>
</dbReference>
<comment type="pathway">
    <text evidence="1">Siderophore biosynthesis.</text>
</comment>
<dbReference type="InterPro" id="IPR037455">
    <property type="entry name" value="LucA/IucC-like"/>
</dbReference>
<feature type="domain" description="Aerobactin siderophore biosynthesis IucA/IucC N-terminal" evidence="3">
    <location>
        <begin position="196"/>
        <end position="437"/>
    </location>
</feature>
<evidence type="ECO:0000259" key="3">
    <source>
        <dbReference type="Pfam" id="PF04183"/>
    </source>
</evidence>
<dbReference type="Pfam" id="PF06276">
    <property type="entry name" value="FhuF"/>
    <property type="match status" value="1"/>
</dbReference>
<feature type="domain" description="Aerobactin siderophore biosynthesis IucA/IucC-like C-terminal" evidence="4">
    <location>
        <begin position="472"/>
        <end position="643"/>
    </location>
</feature>
<dbReference type="PANTHER" id="PTHR34384:SF6">
    <property type="entry name" value="STAPHYLOFERRIN B SYNTHASE"/>
    <property type="match status" value="1"/>
</dbReference>
<accession>A0ABT2QMA2</accession>
<evidence type="ECO:0000313" key="6">
    <source>
        <dbReference type="Proteomes" id="UP001209553"/>
    </source>
</evidence>
<dbReference type="PANTHER" id="PTHR34384">
    <property type="entry name" value="L-2,3-DIAMINOPROPANOATE--CITRATE LIGASE"/>
    <property type="match status" value="1"/>
</dbReference>
<evidence type="ECO:0000313" key="5">
    <source>
        <dbReference type="EMBL" id="MCU5745112.1"/>
    </source>
</evidence>
<gene>
    <name evidence="5" type="ORF">N9R04_00065</name>
</gene>
<dbReference type="InterPro" id="IPR007310">
    <property type="entry name" value="Aerobactin_biosyn_IucA/IucC_N"/>
</dbReference>
<sequence length="655" mass="75423">MNNKIKLDNEELTLTPTEQEAHNYLSHVSSSWLRYFTQSIMVARDKITQRIIASVYRENIVGTYYHSKIIPLDDCPRQLKSYLTSDLLLALPFERSKVTLYANITSTHAFDRIEVQGPFYTINHLKHFRRVKHSAEILTYILTEHPDYKNTASDQFESDLENSTTNLALSLSYSLWKADRDSRSMYEKIADSTDPFLTSEQSVIEGHPLHPGAKLRKGMSIADTIRYSSEFSQPIHLKFMLMSKDKVKLQTIGNSYNANILRSFPQLEASIIDRFGEDILDDYVVLAMHPWQYQYALEQDLKLLVPEVDYILINYSPTYYSGLSFRTLMPMQPSLEPHIKLPVNVHITGEIRTLSEQTTFNGPLVTEMLRNIMNNDSLFSSAKFNILDEFAGAHYFDTQLTGEIQTRRSEELGTLYRTNVYQLLDAPSDSLPVISSSLVISSIGDKTPLIISLLKQYQTSQNSEIERSTIITWFEKYARLLLSVTLSLYVKYGISMEAHLQNTIAVFNKDGEIKKIIIRDFEGLRIDSQQLDVMGHSTDHFHDKSLILCSDPTTVFNKMFYSTIQNHLGELVLTLSKYDEDPTLEHHLWSTIRILIDEQITRIGSTMPEQQQRIEDIKSIIFAHTIDYKCVTAMRLIDEADDYIYRKVENPLSDS</sequence>
<protein>
    <submittedName>
        <fullName evidence="5">Sialic acid synthase</fullName>
    </submittedName>
</protein>
<organism evidence="5 6">
    <name type="scientific">Staphylococcus marylandisciuri</name>
    <dbReference type="NCBI Taxonomy" id="2981529"/>
    <lineage>
        <taxon>Bacteria</taxon>
        <taxon>Bacillati</taxon>
        <taxon>Bacillota</taxon>
        <taxon>Bacilli</taxon>
        <taxon>Bacillales</taxon>
        <taxon>Staphylococcaceae</taxon>
        <taxon>Staphylococcus</taxon>
    </lineage>
</organism>
<dbReference type="Gene3D" id="1.10.510.40">
    <property type="match status" value="1"/>
</dbReference>
<dbReference type="InterPro" id="IPR022770">
    <property type="entry name" value="IucA/IucC-like_C"/>
</dbReference>
<keyword evidence="6" id="KW-1185">Reference proteome</keyword>
<proteinExistence type="inferred from homology"/>
<dbReference type="Proteomes" id="UP001209553">
    <property type="component" value="Unassembled WGS sequence"/>
</dbReference>
<evidence type="ECO:0000256" key="2">
    <source>
        <dbReference type="ARBA" id="ARBA00007832"/>
    </source>
</evidence>